<evidence type="ECO:0000313" key="3">
    <source>
        <dbReference type="Proteomes" id="UP000605986"/>
    </source>
</evidence>
<dbReference type="AlphaFoldDB" id="A0A8H4P5D0"/>
<sequence>MAWIVSRAESIAPPSFISSSDRQPHLIGMVYDNMVVHSDCVESPELPASSGKPLVEELRASEAKVRALKAQVRDLKAELTALRRQVSPEHPLPIPESLQLPHEAFTVAFHIENPRDYPIERKINDEDSPELRKFLKQLPKTEEDWCQRRKIMQLSSPETVTRTFLDFITRTQSQEAASKIQVESRSLTDEAVLRNYGQFVDSLQKDDTRAHQISNFATLLFVCLCRVAREQGVCLEIVDELLDDFLPRKTKKEKRHSGHLRHLRTEVLWPISQTELLRTKLAHRADEFFLLYGPPINTYERLWRDKGSKIFADLAKLPPLPVTREPNADVLFSIPLMIKLIAGRSFR</sequence>
<dbReference type="Proteomes" id="UP000605986">
    <property type="component" value="Unassembled WGS sequence"/>
</dbReference>
<dbReference type="EMBL" id="JAADJG010000008">
    <property type="protein sequence ID" value="KAF4457923.1"/>
    <property type="molecule type" value="Genomic_DNA"/>
</dbReference>
<name>A0A8H4P5D0_9HYPO</name>
<accession>A0A8H4P5D0</accession>
<proteinExistence type="predicted"/>
<reference evidence="2" key="1">
    <citation type="submission" date="2020-01" db="EMBL/GenBank/DDBJ databases">
        <title>Identification and distribution of gene clusters putatively required for synthesis of sphingolipid metabolism inhibitors in phylogenetically diverse species of the filamentous fungus Fusarium.</title>
        <authorList>
            <person name="Kim H.-S."/>
            <person name="Busman M."/>
            <person name="Brown D.W."/>
            <person name="Divon H."/>
            <person name="Uhlig S."/>
            <person name="Proctor R.H."/>
        </authorList>
    </citation>
    <scope>NUCLEOTIDE SEQUENCE</scope>
    <source>
        <strain evidence="2">NRRL 53441</strain>
    </source>
</reference>
<evidence type="ECO:0000256" key="1">
    <source>
        <dbReference type="SAM" id="Coils"/>
    </source>
</evidence>
<keyword evidence="1" id="KW-0175">Coiled coil</keyword>
<organism evidence="2 3">
    <name type="scientific">Fusarium austroafricanum</name>
    <dbReference type="NCBI Taxonomy" id="2364996"/>
    <lineage>
        <taxon>Eukaryota</taxon>
        <taxon>Fungi</taxon>
        <taxon>Dikarya</taxon>
        <taxon>Ascomycota</taxon>
        <taxon>Pezizomycotina</taxon>
        <taxon>Sordariomycetes</taxon>
        <taxon>Hypocreomycetidae</taxon>
        <taxon>Hypocreales</taxon>
        <taxon>Nectriaceae</taxon>
        <taxon>Fusarium</taxon>
        <taxon>Fusarium concolor species complex</taxon>
    </lineage>
</organism>
<feature type="coiled-coil region" evidence="1">
    <location>
        <begin position="58"/>
        <end position="85"/>
    </location>
</feature>
<dbReference type="OrthoDB" id="5106861at2759"/>
<gene>
    <name evidence="2" type="ORF">F53441_276</name>
</gene>
<comment type="caution">
    <text evidence="2">The sequence shown here is derived from an EMBL/GenBank/DDBJ whole genome shotgun (WGS) entry which is preliminary data.</text>
</comment>
<evidence type="ECO:0000313" key="2">
    <source>
        <dbReference type="EMBL" id="KAF4457923.1"/>
    </source>
</evidence>
<protein>
    <submittedName>
        <fullName evidence="2">Uncharacterized protein</fullName>
    </submittedName>
</protein>
<keyword evidence="3" id="KW-1185">Reference proteome</keyword>